<gene>
    <name evidence="2" type="ORF">LCGC14_0307890</name>
</gene>
<dbReference type="InterPro" id="IPR029058">
    <property type="entry name" value="AB_hydrolase_fold"/>
</dbReference>
<dbReference type="PANTHER" id="PTHR43798:SF33">
    <property type="entry name" value="HYDROLASE, PUTATIVE (AFU_ORTHOLOGUE AFUA_2G14860)-RELATED"/>
    <property type="match status" value="1"/>
</dbReference>
<dbReference type="InterPro" id="IPR000073">
    <property type="entry name" value="AB_hydrolase_1"/>
</dbReference>
<feature type="domain" description="AB hydrolase-1" evidence="1">
    <location>
        <begin position="23"/>
        <end position="244"/>
    </location>
</feature>
<reference evidence="2" key="1">
    <citation type="journal article" date="2015" name="Nature">
        <title>Complex archaea that bridge the gap between prokaryotes and eukaryotes.</title>
        <authorList>
            <person name="Spang A."/>
            <person name="Saw J.H."/>
            <person name="Jorgensen S.L."/>
            <person name="Zaremba-Niedzwiedzka K."/>
            <person name="Martijn J."/>
            <person name="Lind A.E."/>
            <person name="van Eijk R."/>
            <person name="Schleper C."/>
            <person name="Guy L."/>
            <person name="Ettema T.J."/>
        </authorList>
    </citation>
    <scope>NUCLEOTIDE SEQUENCE</scope>
</reference>
<comment type="caution">
    <text evidence="2">The sequence shown here is derived from an EMBL/GenBank/DDBJ whole genome shotgun (WGS) entry which is preliminary data.</text>
</comment>
<dbReference type="EMBL" id="LAZR01000198">
    <property type="protein sequence ID" value="KKN82602.1"/>
    <property type="molecule type" value="Genomic_DNA"/>
</dbReference>
<dbReference type="Pfam" id="PF00561">
    <property type="entry name" value="Abhydrolase_1"/>
    <property type="match status" value="1"/>
</dbReference>
<dbReference type="Gene3D" id="3.40.50.1820">
    <property type="entry name" value="alpha/beta hydrolase"/>
    <property type="match status" value="1"/>
</dbReference>
<evidence type="ECO:0000259" key="1">
    <source>
        <dbReference type="Pfam" id="PF00561"/>
    </source>
</evidence>
<sequence>MMKQIIRLGELDLECHEFGDGEPLLLLHGGRGFFPDEEAVALLSAGRRLIVPSHPGFGNSSLPDWLDSVTDIAHVHLGLLDSLGIHRIDVVGCSIGGWIAAEIGTMAPERIKRLVMAAPVGVKVGSVDRLDVPDIFAMSQDDLADLFYHDSGAAHRDPADLSDEQLRIMLGNRETLTLISWEPYMHNPKLKHLLHRLHAPTLFLRGSSDGFVSADYLEAYARLLPNASTETLPDVGHDLLGERPAAFVARVKAFLSEATQPQAKLENA</sequence>
<accession>A0A0F9U5M9</accession>
<protein>
    <recommendedName>
        <fullName evidence="1">AB hydrolase-1 domain-containing protein</fullName>
    </recommendedName>
</protein>
<proteinExistence type="predicted"/>
<evidence type="ECO:0000313" key="2">
    <source>
        <dbReference type="EMBL" id="KKN82602.1"/>
    </source>
</evidence>
<dbReference type="PANTHER" id="PTHR43798">
    <property type="entry name" value="MONOACYLGLYCEROL LIPASE"/>
    <property type="match status" value="1"/>
</dbReference>
<dbReference type="AlphaFoldDB" id="A0A0F9U5M9"/>
<dbReference type="SUPFAM" id="SSF53474">
    <property type="entry name" value="alpha/beta-Hydrolases"/>
    <property type="match status" value="1"/>
</dbReference>
<dbReference type="GO" id="GO:0016020">
    <property type="term" value="C:membrane"/>
    <property type="evidence" value="ECO:0007669"/>
    <property type="project" value="TreeGrafter"/>
</dbReference>
<dbReference type="InterPro" id="IPR050266">
    <property type="entry name" value="AB_hydrolase_sf"/>
</dbReference>
<dbReference type="PRINTS" id="PR00111">
    <property type="entry name" value="ABHYDROLASE"/>
</dbReference>
<organism evidence="2">
    <name type="scientific">marine sediment metagenome</name>
    <dbReference type="NCBI Taxonomy" id="412755"/>
    <lineage>
        <taxon>unclassified sequences</taxon>
        <taxon>metagenomes</taxon>
        <taxon>ecological metagenomes</taxon>
    </lineage>
</organism>
<name>A0A0F9U5M9_9ZZZZ</name>